<dbReference type="InterPro" id="IPR036188">
    <property type="entry name" value="FAD/NAD-bd_sf"/>
</dbReference>
<comment type="similarity">
    <text evidence="1 6">Belongs to the FAD-dependent oxidoreductase 2 family. FRD/SDH subfamily.</text>
</comment>
<feature type="signal peptide" evidence="6">
    <location>
        <begin position="1"/>
        <end position="22"/>
    </location>
</feature>
<accession>A0AAE9WCL3</accession>
<keyword evidence="9" id="KW-1185">Reference proteome</keyword>
<comment type="function">
    <text evidence="6">Irreversibly catalyzes the reduction of fumarate to succinate.</text>
</comment>
<dbReference type="GeneID" id="80876784"/>
<evidence type="ECO:0000256" key="5">
    <source>
        <dbReference type="ARBA" id="ARBA00050832"/>
    </source>
</evidence>
<dbReference type="RefSeq" id="XP_056037606.1">
    <property type="nucleotide sequence ID" value="XM_056182095.1"/>
</dbReference>
<comment type="catalytic activity">
    <reaction evidence="5 6">
        <text>succinate + NAD(+) = fumarate + NADH + H(+)</text>
        <dbReference type="Rhea" id="RHEA:18281"/>
        <dbReference type="ChEBI" id="CHEBI:15378"/>
        <dbReference type="ChEBI" id="CHEBI:29806"/>
        <dbReference type="ChEBI" id="CHEBI:30031"/>
        <dbReference type="ChEBI" id="CHEBI:57540"/>
        <dbReference type="ChEBI" id="CHEBI:57945"/>
        <dbReference type="EC" id="1.3.1.6"/>
    </reaction>
</comment>
<dbReference type="InterPro" id="IPR050315">
    <property type="entry name" value="FAD-oxidoreductase_2"/>
</dbReference>
<keyword evidence="2 6" id="KW-0285">Flavoprotein</keyword>
<reference evidence="8 9" key="1">
    <citation type="journal article" date="2023" name="G3 (Bethesda)">
        <title>A high-quality reference genome for the fission yeast Schizosaccharomyces osmophilus.</title>
        <authorList>
            <person name="Jia G.S."/>
            <person name="Zhang W.C."/>
            <person name="Liang Y."/>
            <person name="Liu X.H."/>
            <person name="Rhind N."/>
            <person name="Pidoux A."/>
            <person name="Brysch-Herzberg M."/>
            <person name="Du L.L."/>
        </authorList>
    </citation>
    <scope>NUCLEOTIDE SEQUENCE [LARGE SCALE GENOMIC DNA]</scope>
    <source>
        <strain evidence="8 9">CBS 15793</strain>
    </source>
</reference>
<dbReference type="Pfam" id="PF00890">
    <property type="entry name" value="FAD_binding_2"/>
    <property type="match status" value="1"/>
</dbReference>
<evidence type="ECO:0000259" key="7">
    <source>
        <dbReference type="Pfam" id="PF00890"/>
    </source>
</evidence>
<protein>
    <recommendedName>
        <fullName evidence="6">Fumarate reductase</fullName>
        <ecNumber evidence="6">1.3.1.6</ecNumber>
    </recommendedName>
</protein>
<evidence type="ECO:0000313" key="9">
    <source>
        <dbReference type="Proteomes" id="UP001212411"/>
    </source>
</evidence>
<dbReference type="EMBL" id="CP115612">
    <property type="protein sequence ID" value="WBW73363.1"/>
    <property type="molecule type" value="Genomic_DNA"/>
</dbReference>
<dbReference type="FunFam" id="3.90.700.10:FF:000007">
    <property type="entry name" value="NADH-dependent fumarate reductase"/>
    <property type="match status" value="1"/>
</dbReference>
<dbReference type="NCBIfam" id="TIGR01813">
    <property type="entry name" value="flavo_cyto_c"/>
    <property type="match status" value="1"/>
</dbReference>
<keyword evidence="3 6" id="KW-0274">FAD</keyword>
<dbReference type="Proteomes" id="UP001212411">
    <property type="component" value="Chromosome 2"/>
</dbReference>
<evidence type="ECO:0000256" key="4">
    <source>
        <dbReference type="ARBA" id="ARBA00023002"/>
    </source>
</evidence>
<dbReference type="KEGG" id="som:SOMG_03304"/>
<dbReference type="PANTHER" id="PTHR43400:SF1">
    <property type="entry name" value="FUMARATE REDUCTASE"/>
    <property type="match status" value="1"/>
</dbReference>
<dbReference type="PANTHER" id="PTHR43400">
    <property type="entry name" value="FUMARATE REDUCTASE"/>
    <property type="match status" value="1"/>
</dbReference>
<dbReference type="Gene3D" id="3.50.50.60">
    <property type="entry name" value="FAD/NAD(P)-binding domain"/>
    <property type="match status" value="1"/>
</dbReference>
<comment type="cofactor">
    <cofactor evidence="6">
        <name>FAD</name>
        <dbReference type="ChEBI" id="CHEBI:57692"/>
    </cofactor>
    <text evidence="6">Binds 1 FAD per monomer.</text>
</comment>
<evidence type="ECO:0000256" key="6">
    <source>
        <dbReference type="RuleBase" id="RU366062"/>
    </source>
</evidence>
<evidence type="ECO:0000256" key="1">
    <source>
        <dbReference type="ARBA" id="ARBA00008040"/>
    </source>
</evidence>
<proteinExistence type="inferred from homology"/>
<dbReference type="InterPro" id="IPR027477">
    <property type="entry name" value="Succ_DH/fumarate_Rdtase_cat_sf"/>
</dbReference>
<evidence type="ECO:0000313" key="8">
    <source>
        <dbReference type="EMBL" id="WBW73363.1"/>
    </source>
</evidence>
<dbReference type="InterPro" id="IPR010960">
    <property type="entry name" value="Flavocytochrome_c"/>
</dbReference>
<feature type="domain" description="FAD-dependent oxidoreductase 2 FAD-binding" evidence="7">
    <location>
        <begin position="37"/>
        <end position="477"/>
    </location>
</feature>
<evidence type="ECO:0000256" key="2">
    <source>
        <dbReference type="ARBA" id="ARBA00022630"/>
    </source>
</evidence>
<keyword evidence="4 6" id="KW-0560">Oxidoreductase</keyword>
<organism evidence="8 9">
    <name type="scientific">Schizosaccharomyces osmophilus</name>
    <dbReference type="NCBI Taxonomy" id="2545709"/>
    <lineage>
        <taxon>Eukaryota</taxon>
        <taxon>Fungi</taxon>
        <taxon>Dikarya</taxon>
        <taxon>Ascomycota</taxon>
        <taxon>Taphrinomycotina</taxon>
        <taxon>Schizosaccharomycetes</taxon>
        <taxon>Schizosaccharomycetales</taxon>
        <taxon>Schizosaccharomycetaceae</taxon>
        <taxon>Schizosaccharomyces</taxon>
    </lineage>
</organism>
<keyword evidence="6" id="KW-0732">Signal</keyword>
<dbReference type="InterPro" id="IPR003953">
    <property type="entry name" value="FAD-dep_OxRdtase_2_FAD-bd"/>
</dbReference>
<dbReference type="SUPFAM" id="SSF56425">
    <property type="entry name" value="Succinate dehydrogenase/fumarate reductase flavoprotein, catalytic domain"/>
    <property type="match status" value="1"/>
</dbReference>
<evidence type="ECO:0000256" key="3">
    <source>
        <dbReference type="ARBA" id="ARBA00022827"/>
    </source>
</evidence>
<dbReference type="GO" id="GO:0016156">
    <property type="term" value="F:fumarate reductase (NADH) activity"/>
    <property type="evidence" value="ECO:0007669"/>
    <property type="project" value="UniProtKB-EC"/>
</dbReference>
<dbReference type="Gene3D" id="3.90.700.10">
    <property type="entry name" value="Succinate dehydrogenase/fumarate reductase flavoprotein, catalytic domain"/>
    <property type="match status" value="1"/>
</dbReference>
<dbReference type="SUPFAM" id="SSF51905">
    <property type="entry name" value="FAD/NAD(P)-binding domain"/>
    <property type="match status" value="1"/>
</dbReference>
<name>A0AAE9WCL3_9SCHI</name>
<dbReference type="EC" id="1.3.1.6" evidence="6"/>
<gene>
    <name evidence="8" type="primary">osm1</name>
    <name evidence="8" type="ORF">SOMG_03304</name>
</gene>
<feature type="chain" id="PRO_5041770095" description="Fumarate reductase" evidence="6">
    <location>
        <begin position="23"/>
        <end position="510"/>
    </location>
</feature>
<dbReference type="GO" id="GO:0010181">
    <property type="term" value="F:FMN binding"/>
    <property type="evidence" value="ECO:0007669"/>
    <property type="project" value="InterPro"/>
</dbReference>
<sequence>MLFKRTTTLFAVLGLLFAKAAFKSKPSMSTANNSTQAIVIGGGLAGLSATNTILELGGNVLLLDKNIAFGGNSVKAASGINAAATQLQFDQNIPDSVNTFYNDSILSAKSKANPKLLHTLTSKSGSAVNWLTERFGLQMNELSLLAGHSQARTHRGSHPDYPFKPLAFVIADKTEKFSVAHPDRLQIKKNTRVTRLITDSSKLTVVGAEYEDLNDRTLHSVYGPVVLATGGYAADFTDESLLKLHHPEALKLSTTNGPYCTGDGHKMVMSIGGNTIDLDLIQIHPTGWVDPKDPSSMTKFLAAEALRGSGAVLMTDKGKRFCNELGYRDYVTAEMMKLNTPVQLVIPAKCVPDVANFVKFYSFKGLMREVDIEELSKILNCTTKDLESTFSMVNKASQGELKDVFGREQFGKEPFDISDKFYIGQVEPVLHYTMGGVQADSQARVLSKEGHPIEGLFAAGEIVGGLHGENRLGGSSLLACVVFGRLAGQGAAGEMLTRLISAAKETSRSS</sequence>
<dbReference type="AlphaFoldDB" id="A0AAE9WCL3"/>